<feature type="transmembrane region" description="Helical" evidence="1">
    <location>
        <begin position="160"/>
        <end position="182"/>
    </location>
</feature>
<feature type="transmembrane region" description="Helical" evidence="1">
    <location>
        <begin position="14"/>
        <end position="40"/>
    </location>
</feature>
<protein>
    <submittedName>
        <fullName evidence="2">Uncharacterized protein</fullName>
    </submittedName>
</protein>
<keyword evidence="1" id="KW-0472">Membrane</keyword>
<feature type="transmembrane region" description="Helical" evidence="1">
    <location>
        <begin position="203"/>
        <end position="226"/>
    </location>
</feature>
<keyword evidence="1" id="KW-1133">Transmembrane helix</keyword>
<gene>
    <name evidence="2" type="ORF">Agabi119p4_6691</name>
</gene>
<evidence type="ECO:0000313" key="3">
    <source>
        <dbReference type="Proteomes" id="UP000629468"/>
    </source>
</evidence>
<dbReference type="Proteomes" id="UP000629468">
    <property type="component" value="Unassembled WGS sequence"/>
</dbReference>
<evidence type="ECO:0000313" key="2">
    <source>
        <dbReference type="EMBL" id="KAF7770717.1"/>
    </source>
</evidence>
<organism evidence="2 3">
    <name type="scientific">Agaricus bisporus var. burnettii</name>
    <dbReference type="NCBI Taxonomy" id="192524"/>
    <lineage>
        <taxon>Eukaryota</taxon>
        <taxon>Fungi</taxon>
        <taxon>Dikarya</taxon>
        <taxon>Basidiomycota</taxon>
        <taxon>Agaricomycotina</taxon>
        <taxon>Agaricomycetes</taxon>
        <taxon>Agaricomycetidae</taxon>
        <taxon>Agaricales</taxon>
        <taxon>Agaricineae</taxon>
        <taxon>Agaricaceae</taxon>
        <taxon>Agaricus</taxon>
    </lineage>
</organism>
<keyword evidence="1" id="KW-0812">Transmembrane</keyword>
<feature type="transmembrane region" description="Helical" evidence="1">
    <location>
        <begin position="232"/>
        <end position="252"/>
    </location>
</feature>
<dbReference type="EMBL" id="JABXXO010000009">
    <property type="protein sequence ID" value="KAF7770717.1"/>
    <property type="molecule type" value="Genomic_DNA"/>
</dbReference>
<sequence length="307" mass="34179">MGIKNLTPFLLPQAIAITFAGAIFLGFYLISVAFANRWLVFTDDGWKIRRNIHWYTLSITNITAVLVLIAQSVTLSTSMAEASYVEEGNQLADHEDPPWKAIVRCTVSGIVVLLANSLLENVSPLDHLCEEDACHVVKNIHDKNYGPYRWSTVSMTVGPGIVFLPFLASTIALSAYCTGLLIRRLWIFLKDSENSSTTRQIQFLIRVLMESGVLYLAISIAHFFVYFGHDNFAIHMVGLLHTTIIGIAYNLIIIRVGQNRSEEEHYSTTGKLTTFQVAEISHIISTDFGSTSDGTDGVTEASRDKRM</sequence>
<accession>A0A8H7CDW6</accession>
<proteinExistence type="predicted"/>
<feature type="transmembrane region" description="Helical" evidence="1">
    <location>
        <begin position="52"/>
        <end position="73"/>
    </location>
</feature>
<comment type="caution">
    <text evidence="2">The sequence shown here is derived from an EMBL/GenBank/DDBJ whole genome shotgun (WGS) entry which is preliminary data.</text>
</comment>
<evidence type="ECO:0000256" key="1">
    <source>
        <dbReference type="SAM" id="Phobius"/>
    </source>
</evidence>
<dbReference type="AlphaFoldDB" id="A0A8H7CDW6"/>
<name>A0A8H7CDW6_AGABI</name>
<reference evidence="2 3" key="1">
    <citation type="journal article" name="Sci. Rep.">
        <title>Telomere-to-telomere assembled and centromere annotated genomes of the two main subspecies of the button mushroom Agaricus bisporus reveal especially polymorphic chromosome ends.</title>
        <authorList>
            <person name="Sonnenberg A.S.M."/>
            <person name="Sedaghat-Telgerd N."/>
            <person name="Lavrijssen B."/>
            <person name="Ohm R.A."/>
            <person name="Hendrickx P.M."/>
            <person name="Scholtmeijer K."/>
            <person name="Baars J.J.P."/>
            <person name="van Peer A."/>
        </authorList>
    </citation>
    <scope>NUCLEOTIDE SEQUENCE [LARGE SCALE GENOMIC DNA]</scope>
    <source>
        <strain evidence="2 3">H119_p4</strain>
    </source>
</reference>